<evidence type="ECO:0000256" key="1">
    <source>
        <dbReference type="SAM" id="MobiDB-lite"/>
    </source>
</evidence>
<dbReference type="InterPro" id="IPR040545">
    <property type="entry name" value="DICER_HTH"/>
</dbReference>
<dbReference type="VEuPathDB" id="TriTrypDB:CFAC1_220022700"/>
<feature type="domain" description="DICER-like HTH" evidence="3">
    <location>
        <begin position="259"/>
        <end position="354"/>
    </location>
</feature>
<accession>A0A220XK86</accession>
<evidence type="ECO:0000313" key="4">
    <source>
        <dbReference type="EMBL" id="ASL05639.1"/>
    </source>
</evidence>
<name>A0A220XK86_CRIFA</name>
<sequence length="1345" mass="142224">MSVAGAQVTGTVGEVASPLTAALPRQLAKAPTPVVLEECPGSSIFRFPAQIDFDVTSPNNVASRRRGRFVIKLAATLFLATLDDFDSPGRCATAMNSLWGHVSLALEYLRRRQPPGVPCPAYTSQQLTKAESQWKASLGNRVLQPDGFQSCWNELVPFFRRRLAEEASRHVDPVPLKHPAAAHLRPPPPEMLRGASGAPLSSTRSSTVTALAAAATTVADGPAATSVFAANRGSSLRPATSPAVPSLDLSKVPARGFSVLFDATVAFLRTTPAARRVAYASEGMEAALLTSRGWLPVHYVLDGLHAELSNDSALKTLWLWWASGQTAAEVAALYVSLLTQRNVTGELQFLHSSEESTVSTTTHLRAAWGHVDKTLALAVMEEHHRVPLRSLARDGADAVDSGDAGAASEPRNSSWFEWVADVKVLRKALADVGGHVYPADSPYQVLVSRDAIADLCAPLRSPASLKKASSTGAAELNALLRRTKAPVNAPGTEVSAAFGSAASTATCVSGGEFAAMLQPASGVAVSAVVAAMTFALPRFAFVALSETYFTKQAATVCGLEVAAHVMRNDAAALSDAGDSSALVSVVALPHSPRTVLVLPLELSYGRLSTDAVLESATTLAEPAALPLEERLFPSAPSAVDGRAMYQVLSFPNRGGQWIAVRSPPTELLVDLRIASLWDLWLWYGYTLAKTAAPTAARSEKSKAAAKTGVALKHRQLVAETFMGTALKRSVALEAEREGPGELRTTPQAEGGGAAGATTPPAVVPDETTVSSDASPAAEEAADGAADAVPRLPWEFFPATAAEAMVLRLDAAYQAGLRSAWERWHPTGLQMLRPVSRATGDDVSLALSGERTGTRGGDVLLSLLPLPTAEASSAAEGSSALPSWQVQENALWEGLAGWMDAVQTACEMPHFSLLLPPSIELQVSAAQPTERRRLGTVGRKKGLAGLRRLFSGLDAPTGFFVLAERTYTPPLNFDVHRVWVIEEDALSDAGGSTRDEERWAIAGRPEVLLADMRDNHDERVVGMYLRQACVLQRSGAPSRTATAAIGTAAANGGGIPASPGSESGETQRSALRLLRFVGRASSAPEESTTANAAGGGVLEGIPLHAPLRHAHCGCRVSPLACDELVLGAAWPATAIVDYALLPPLREALMVYCAKLRASQELAREGDTAKGRGSCLYAVPSTAALAAMVDDLRRELLLVLTDEAAMELREFYGDGLLDYCVAVTTLSYRHASSNFAIWRGGNITESSTNNALVVRALPSVLRDYWMARRRICNDKRLADCVESLFGAVSMALWVLPIRRRHAAGVGAEQMNGVSEAGGEADTSAPDADMLLYVASALLQLLSGRSEG</sequence>
<protein>
    <submittedName>
        <fullName evidence="4">Dicer 2</fullName>
    </submittedName>
</protein>
<reference evidence="4" key="1">
    <citation type="journal article" date="2017" name="J. Mol. Evol.">
        <title>The Evolutionary Loss of RNAi Key Determinants in Kinetoplastids as a Multiple Sporadic Phenomenon.</title>
        <authorList>
            <person name="Matveyev A.V."/>
            <person name="Alves J.M."/>
            <person name="Serrano M.G."/>
            <person name="Lee V."/>
            <person name="Lara A.M."/>
            <person name="Barton W.A."/>
            <person name="Costa-Martins A.G."/>
            <person name="Beverley S.M."/>
            <person name="Camargo E.P."/>
            <person name="Teixeira M.M."/>
            <person name="Buck G.A."/>
        </authorList>
    </citation>
    <scope>NUCLEOTIDE SEQUENCE</scope>
</reference>
<dbReference type="Pfam" id="PF18177">
    <property type="entry name" value="La_HTH_kDCL"/>
    <property type="match status" value="1"/>
</dbReference>
<evidence type="ECO:0000259" key="2">
    <source>
        <dbReference type="Pfam" id="PF18176"/>
    </source>
</evidence>
<dbReference type="Pfam" id="PF18176">
    <property type="entry name" value="KptA_kDCL"/>
    <property type="match status" value="1"/>
</dbReference>
<feature type="domain" description="Kinetoplastid DICER KptA ADP-ribosyltransferase" evidence="2">
    <location>
        <begin position="361"/>
        <end position="461"/>
    </location>
</feature>
<dbReference type="EMBL" id="KY351827">
    <property type="protein sequence ID" value="ASL05639.1"/>
    <property type="molecule type" value="Genomic_DNA"/>
</dbReference>
<feature type="compositionally biased region" description="Low complexity" evidence="1">
    <location>
        <begin position="755"/>
        <end position="784"/>
    </location>
</feature>
<feature type="region of interest" description="Disordered" evidence="1">
    <location>
        <begin position="733"/>
        <end position="784"/>
    </location>
</feature>
<proteinExistence type="predicted"/>
<gene>
    <name evidence="4" type="primary">DCL2</name>
</gene>
<dbReference type="InterPro" id="IPR040715">
    <property type="entry name" value="KptA_kDICER"/>
</dbReference>
<evidence type="ECO:0000259" key="3">
    <source>
        <dbReference type="Pfam" id="PF18177"/>
    </source>
</evidence>
<organism evidence="4">
    <name type="scientific">Crithidia fasciculata</name>
    <dbReference type="NCBI Taxonomy" id="5656"/>
    <lineage>
        <taxon>Eukaryota</taxon>
        <taxon>Discoba</taxon>
        <taxon>Euglenozoa</taxon>
        <taxon>Kinetoplastea</taxon>
        <taxon>Metakinetoplastina</taxon>
        <taxon>Trypanosomatida</taxon>
        <taxon>Trypanosomatidae</taxon>
        <taxon>Leishmaniinae</taxon>
        <taxon>Crithidia</taxon>
    </lineage>
</organism>